<feature type="domain" description="Amine oxidase" evidence="1">
    <location>
        <begin position="92"/>
        <end position="595"/>
    </location>
</feature>
<dbReference type="Gene3D" id="1.10.10.1620">
    <property type="match status" value="1"/>
</dbReference>
<dbReference type="GO" id="GO:0001716">
    <property type="term" value="F:L-amino-acid oxidase activity"/>
    <property type="evidence" value="ECO:0007669"/>
    <property type="project" value="TreeGrafter"/>
</dbReference>
<dbReference type="PANTHER" id="PTHR10742:SF342">
    <property type="entry name" value="AMINE OXIDASE"/>
    <property type="match status" value="1"/>
</dbReference>
<evidence type="ECO:0000313" key="3">
    <source>
        <dbReference type="Proteomes" id="UP000641853"/>
    </source>
</evidence>
<proteinExistence type="predicted"/>
<reference evidence="2" key="1">
    <citation type="submission" date="2020-06" db="EMBL/GenBank/DDBJ databases">
        <title>Draft genome sequences of strains closely related to Aspergillus parafelis and Aspergillus hiratsukae.</title>
        <authorList>
            <person name="Dos Santos R.A.C."/>
            <person name="Rivero-Menendez O."/>
            <person name="Steenwyk J.L."/>
            <person name="Mead M.E."/>
            <person name="Goldman G.H."/>
            <person name="Alastruey-Izquierdo A."/>
            <person name="Rokas A."/>
        </authorList>
    </citation>
    <scope>NUCLEOTIDE SEQUENCE</scope>
    <source>
        <strain evidence="2">CNM-CM7691</strain>
    </source>
</reference>
<dbReference type="AlphaFoldDB" id="A0A8H6VDW0"/>
<gene>
    <name evidence="2" type="ORF">CNMCM7691_003248</name>
</gene>
<dbReference type="Gene3D" id="3.90.660.10">
    <property type="match status" value="1"/>
</dbReference>
<evidence type="ECO:0000313" key="2">
    <source>
        <dbReference type="EMBL" id="KAF7183335.1"/>
    </source>
</evidence>
<dbReference type="InterPro" id="IPR050281">
    <property type="entry name" value="Flavin_monoamine_oxidase"/>
</dbReference>
<dbReference type="InterPro" id="IPR036188">
    <property type="entry name" value="FAD/NAD-bd_sf"/>
</dbReference>
<accession>A0A8H6VDW0</accession>
<dbReference type="InterPro" id="IPR002937">
    <property type="entry name" value="Amino_oxidase"/>
</dbReference>
<dbReference type="EMBL" id="JACBAG010001729">
    <property type="protein sequence ID" value="KAF7183335.1"/>
    <property type="molecule type" value="Genomic_DNA"/>
</dbReference>
<name>A0A8H6VDW0_9EURO</name>
<dbReference type="Proteomes" id="UP000641853">
    <property type="component" value="Unassembled WGS sequence"/>
</dbReference>
<dbReference type="SUPFAM" id="SSF51905">
    <property type="entry name" value="FAD/NAD(P)-binding domain"/>
    <property type="match status" value="1"/>
</dbReference>
<dbReference type="PANTHER" id="PTHR10742">
    <property type="entry name" value="FLAVIN MONOAMINE OXIDASE"/>
    <property type="match status" value="1"/>
</dbReference>
<dbReference type="Pfam" id="PF01593">
    <property type="entry name" value="Amino_oxidase"/>
    <property type="match status" value="1"/>
</dbReference>
<dbReference type="Gene3D" id="1.10.405.10">
    <property type="entry name" value="Guanine Nucleotide Dissociation Inhibitor, domain 1"/>
    <property type="match status" value="1"/>
</dbReference>
<comment type="caution">
    <text evidence="2">The sequence shown here is derived from an EMBL/GenBank/DDBJ whole genome shotgun (WGS) entry which is preliminary data.</text>
</comment>
<dbReference type="Gene3D" id="3.50.50.60">
    <property type="entry name" value="FAD/NAD(P)-binding domain"/>
    <property type="match status" value="1"/>
</dbReference>
<evidence type="ECO:0000259" key="1">
    <source>
        <dbReference type="Pfam" id="PF01593"/>
    </source>
</evidence>
<dbReference type="SUPFAM" id="SSF54373">
    <property type="entry name" value="FAD-linked reductases, C-terminal domain"/>
    <property type="match status" value="1"/>
</dbReference>
<keyword evidence="3" id="KW-1185">Reference proteome</keyword>
<organism evidence="2 3">
    <name type="scientific">Aspergillus felis</name>
    <dbReference type="NCBI Taxonomy" id="1287682"/>
    <lineage>
        <taxon>Eukaryota</taxon>
        <taxon>Fungi</taxon>
        <taxon>Dikarya</taxon>
        <taxon>Ascomycota</taxon>
        <taxon>Pezizomycotina</taxon>
        <taxon>Eurotiomycetes</taxon>
        <taxon>Eurotiomycetidae</taxon>
        <taxon>Eurotiales</taxon>
        <taxon>Aspergillaceae</taxon>
        <taxon>Aspergillus</taxon>
        <taxon>Aspergillus subgen. Fumigati</taxon>
    </lineage>
</organism>
<protein>
    <recommendedName>
        <fullName evidence="1">Amine oxidase domain-containing protein</fullName>
    </recommendedName>
</protein>
<dbReference type="GO" id="GO:0009063">
    <property type="term" value="P:amino acid catabolic process"/>
    <property type="evidence" value="ECO:0007669"/>
    <property type="project" value="TreeGrafter"/>
</dbReference>
<sequence>MSLLQKPASLRDEVHSPETSPLIKFLLLSHAAGDEVLRQNIFTQVKQEVAEGTIEDPIDESYEGYEQWINLINNGAGPPVPGKSVTIVGAGVSGLCAGFELKRAGFRVRILEASSRVGGRVVTFREPFFAPGLHAEGGAMRIPDNHFLLRQYIKDFGMEDELFGFEMKNKYIYLSGLPEGQRTMVYDDFDTKLKNQDPDLLALFPNLKPNEKGKTCDDLFNEAVAPVQKKWSDVYKESGGTEDPPYSPDAIKKAYAAITREFDKYSLRSYLTEVAGWSQDAINLYDIGNAHVVFENGFIESFKDAFLSSNQGGTSAGMQQLQKGMDEVPRGFLKTYPQKGITESLLKNIVFGARVKKIGFGGTPPGVGFTQQPIKVYYDNDAGEESSVESDYLVLAIPYTAQRAIQKEKAFVPAQEMAIREVRYVEVTKVLLQYKQRWWTQIFQKDKQGFDGGVVCDLPIRYTMFPKEQGNSQFADGNKRGAVMAAYTFEQDATVLGSLSPERRVQQAARNLDTIYPGAGSLQHFEASASQVFPADELAGGSAFCYFGPGQKSAYLDSGIMMATDWDNRVFFAGEQASFTHGWIQGALEAALRCVLQVYQVATAAPVVATQKK</sequence>